<dbReference type="EMBL" id="AP025564">
    <property type="protein sequence ID" value="BDE96031.1"/>
    <property type="molecule type" value="Genomic_DNA"/>
</dbReference>
<protein>
    <recommendedName>
        <fullName evidence="1">bis(5'-nucleosyl)-tetraphosphatase (symmetrical)</fullName>
        <ecNumber evidence="1">3.6.1.41</ecNumber>
    </recommendedName>
</protein>
<dbReference type="NCBIfam" id="TIGR00488">
    <property type="entry name" value="bis(5'-nucleosyl)-tetraphosphatase (symmetrical) YqeK"/>
    <property type="match status" value="1"/>
</dbReference>
<dbReference type="RefSeq" id="WP_102378427.1">
    <property type="nucleotide sequence ID" value="NZ_AP025564.1"/>
</dbReference>
<evidence type="ECO:0000256" key="4">
    <source>
        <dbReference type="ARBA" id="ARBA00022801"/>
    </source>
</evidence>
<dbReference type="Gene3D" id="1.10.3210.10">
    <property type="entry name" value="Hypothetical protein af1432"/>
    <property type="match status" value="1"/>
</dbReference>
<reference evidence="8 9" key="1">
    <citation type="submission" date="2022-01" db="EMBL/GenBank/DDBJ databases">
        <title>Novel bile acid biosynthetic pathways are enriched in the microbiome of centenarians.</title>
        <authorList>
            <person name="Sato Y."/>
            <person name="Atarashi K."/>
            <person name="Plichta R.D."/>
            <person name="Arai Y."/>
            <person name="Sasajima S."/>
            <person name="Kearney M.S."/>
            <person name="Suda W."/>
            <person name="Takeshita K."/>
            <person name="Sasaki T."/>
            <person name="Okamoto S."/>
            <person name="Skelly N.A."/>
            <person name="Okamura Y."/>
            <person name="Vlamakis H."/>
            <person name="Li Y."/>
            <person name="Tanoue T."/>
            <person name="Takei H."/>
            <person name="Nittono H."/>
            <person name="Narushima S."/>
            <person name="Irie J."/>
            <person name="Itoh H."/>
            <person name="Moriya K."/>
            <person name="Sugiura Y."/>
            <person name="Suematsu M."/>
            <person name="Moritoki N."/>
            <person name="Shibata S."/>
            <person name="Littman R.D."/>
            <person name="Fischbach A.M."/>
            <person name="Uwamino Y."/>
            <person name="Inoue T."/>
            <person name="Honda A."/>
            <person name="Hattori M."/>
            <person name="Murai T."/>
            <person name="Xavier J.R."/>
            <person name="Hirose N."/>
            <person name="Honda K."/>
        </authorList>
    </citation>
    <scope>NUCLEOTIDE SEQUENCE [LARGE SCALE GENOMIC DNA]</scope>
    <source>
        <strain evidence="8 9">CE91-St30</strain>
    </source>
</reference>
<dbReference type="SUPFAM" id="SSF109604">
    <property type="entry name" value="HD-domain/PDEase-like"/>
    <property type="match status" value="1"/>
</dbReference>
<dbReference type="InterPro" id="IPR051094">
    <property type="entry name" value="Diverse_Catalytic_Enzymes"/>
</dbReference>
<dbReference type="EC" id="3.6.1.41" evidence="1"/>
<keyword evidence="5" id="KW-0408">Iron</keyword>
<dbReference type="Proteomes" id="UP001320544">
    <property type="component" value="Chromosome"/>
</dbReference>
<evidence type="ECO:0000313" key="9">
    <source>
        <dbReference type="Proteomes" id="UP001320544"/>
    </source>
</evidence>
<dbReference type="NCBIfam" id="TIGR00277">
    <property type="entry name" value="HDIG"/>
    <property type="match status" value="1"/>
</dbReference>
<gene>
    <name evidence="8" type="ORF">CE91St30_13640</name>
</gene>
<dbReference type="InterPro" id="IPR006674">
    <property type="entry name" value="HD_domain"/>
</dbReference>
<dbReference type="InterPro" id="IPR006675">
    <property type="entry name" value="HDIG_dom"/>
</dbReference>
<dbReference type="PANTHER" id="PTHR35795:SF1">
    <property type="entry name" value="BIS(5'-NUCLEOSYL)-TETRAPHOSPHATASE, SYMMETRICAL"/>
    <property type="match status" value="1"/>
</dbReference>
<dbReference type="InterPro" id="IPR003607">
    <property type="entry name" value="HD/PDEase_dom"/>
</dbReference>
<dbReference type="PANTHER" id="PTHR35795">
    <property type="entry name" value="SLR1885 PROTEIN"/>
    <property type="match status" value="1"/>
</dbReference>
<comment type="catalytic activity">
    <reaction evidence="6">
        <text>P(1),P(4)-bis(5'-adenosyl) tetraphosphate + H2O = 2 ADP + 2 H(+)</text>
        <dbReference type="Rhea" id="RHEA:24252"/>
        <dbReference type="ChEBI" id="CHEBI:15377"/>
        <dbReference type="ChEBI" id="CHEBI:15378"/>
        <dbReference type="ChEBI" id="CHEBI:58141"/>
        <dbReference type="ChEBI" id="CHEBI:456216"/>
        <dbReference type="EC" id="3.6.1.41"/>
    </reaction>
</comment>
<name>A0ABM7WID6_9ACTN</name>
<keyword evidence="9" id="KW-1185">Reference proteome</keyword>
<evidence type="ECO:0000256" key="3">
    <source>
        <dbReference type="ARBA" id="ARBA00022741"/>
    </source>
</evidence>
<evidence type="ECO:0000256" key="2">
    <source>
        <dbReference type="ARBA" id="ARBA00022723"/>
    </source>
</evidence>
<keyword evidence="2" id="KW-0479">Metal-binding</keyword>
<dbReference type="Pfam" id="PF01966">
    <property type="entry name" value="HD"/>
    <property type="match status" value="1"/>
</dbReference>
<dbReference type="PROSITE" id="PS51831">
    <property type="entry name" value="HD"/>
    <property type="match status" value="1"/>
</dbReference>
<keyword evidence="4" id="KW-0378">Hydrolase</keyword>
<dbReference type="CDD" id="cd00077">
    <property type="entry name" value="HDc"/>
    <property type="match status" value="1"/>
</dbReference>
<evidence type="ECO:0000256" key="1">
    <source>
        <dbReference type="ARBA" id="ARBA00012506"/>
    </source>
</evidence>
<proteinExistence type="predicted"/>
<organism evidence="8 9">
    <name type="scientific">Raoultibacter timonensis</name>
    <dbReference type="NCBI Taxonomy" id="1907662"/>
    <lineage>
        <taxon>Bacteria</taxon>
        <taxon>Bacillati</taxon>
        <taxon>Actinomycetota</taxon>
        <taxon>Coriobacteriia</taxon>
        <taxon>Eggerthellales</taxon>
        <taxon>Eggerthellaceae</taxon>
        <taxon>Raoultibacter</taxon>
    </lineage>
</organism>
<evidence type="ECO:0000256" key="5">
    <source>
        <dbReference type="ARBA" id="ARBA00023004"/>
    </source>
</evidence>
<dbReference type="InterPro" id="IPR005249">
    <property type="entry name" value="YqeK"/>
</dbReference>
<feature type="domain" description="HD" evidence="7">
    <location>
        <begin position="26"/>
        <end position="142"/>
    </location>
</feature>
<sequence length="214" mass="24499">MAEESLTDEFYEQAKKSLRQRLAPQRYEHSLSVSDMAVRLARAYGVDERKARLAGLLHDWDKDYSDDDARMRARELGVQTNPVVLESMPRLLHGPTAALDLARAYPEIGDDVLQAIARHTSAEVGMTDLDMVVYTADAIEPLRPFDGMAAVRERIGQVSLEELFLATFQHVIAFLVEKKRRMHPDTVNVWNYYVERSRDVRKKPRKAEQKKGSK</sequence>
<evidence type="ECO:0000313" key="8">
    <source>
        <dbReference type="EMBL" id="BDE96031.1"/>
    </source>
</evidence>
<accession>A0ABM7WID6</accession>
<evidence type="ECO:0000259" key="7">
    <source>
        <dbReference type="PROSITE" id="PS51831"/>
    </source>
</evidence>
<keyword evidence="3" id="KW-0547">Nucleotide-binding</keyword>
<dbReference type="SMART" id="SM00471">
    <property type="entry name" value="HDc"/>
    <property type="match status" value="1"/>
</dbReference>
<evidence type="ECO:0000256" key="6">
    <source>
        <dbReference type="ARBA" id="ARBA00049417"/>
    </source>
</evidence>